<dbReference type="Gene3D" id="1.10.287.130">
    <property type="match status" value="1"/>
</dbReference>
<feature type="domain" description="Histidine kinase" evidence="8">
    <location>
        <begin position="127"/>
        <end position="347"/>
    </location>
</feature>
<evidence type="ECO:0000256" key="4">
    <source>
        <dbReference type="ARBA" id="ARBA00022679"/>
    </source>
</evidence>
<name>A0A1G8FEP7_9FLAO</name>
<dbReference type="STRING" id="702745.SAMN05421818_11632"/>
<dbReference type="InterPro" id="IPR005467">
    <property type="entry name" value="His_kinase_dom"/>
</dbReference>
<keyword evidence="10" id="KW-1185">Reference proteome</keyword>
<dbReference type="SUPFAM" id="SSF55874">
    <property type="entry name" value="ATPase domain of HSP90 chaperone/DNA topoisomerase II/histidine kinase"/>
    <property type="match status" value="1"/>
</dbReference>
<reference evidence="10" key="1">
    <citation type="submission" date="2016-10" db="EMBL/GenBank/DDBJ databases">
        <authorList>
            <person name="Varghese N."/>
            <person name="Submissions S."/>
        </authorList>
    </citation>
    <scope>NUCLEOTIDE SEQUENCE [LARGE SCALE GENOMIC DNA]</scope>
    <source>
        <strain evidence="10">DSM 23313</strain>
    </source>
</reference>
<evidence type="ECO:0000256" key="7">
    <source>
        <dbReference type="SAM" id="Phobius"/>
    </source>
</evidence>
<dbReference type="GO" id="GO:0005886">
    <property type="term" value="C:plasma membrane"/>
    <property type="evidence" value="ECO:0007669"/>
    <property type="project" value="TreeGrafter"/>
</dbReference>
<dbReference type="PRINTS" id="PR00344">
    <property type="entry name" value="BCTRLSENSOR"/>
</dbReference>
<proteinExistence type="predicted"/>
<dbReference type="InterPro" id="IPR003661">
    <property type="entry name" value="HisK_dim/P_dom"/>
</dbReference>
<evidence type="ECO:0000256" key="1">
    <source>
        <dbReference type="ARBA" id="ARBA00000085"/>
    </source>
</evidence>
<dbReference type="GO" id="GO:0016036">
    <property type="term" value="P:cellular response to phosphate starvation"/>
    <property type="evidence" value="ECO:0007669"/>
    <property type="project" value="TreeGrafter"/>
</dbReference>
<keyword evidence="3" id="KW-0597">Phosphoprotein</keyword>
<keyword evidence="6" id="KW-0902">Two-component regulatory system</keyword>
<dbReference type="InterPro" id="IPR003594">
    <property type="entry name" value="HATPase_dom"/>
</dbReference>
<dbReference type="EMBL" id="FNDQ01000016">
    <property type="protein sequence ID" value="SDH80593.1"/>
    <property type="molecule type" value="Genomic_DNA"/>
</dbReference>
<keyword evidence="7" id="KW-0472">Membrane</keyword>
<dbReference type="CDD" id="cd00075">
    <property type="entry name" value="HATPase"/>
    <property type="match status" value="1"/>
</dbReference>
<keyword evidence="7" id="KW-1133">Transmembrane helix</keyword>
<evidence type="ECO:0000313" key="10">
    <source>
        <dbReference type="Proteomes" id="UP000243588"/>
    </source>
</evidence>
<evidence type="ECO:0000313" key="9">
    <source>
        <dbReference type="EMBL" id="SDH80593.1"/>
    </source>
</evidence>
<evidence type="ECO:0000256" key="5">
    <source>
        <dbReference type="ARBA" id="ARBA00022777"/>
    </source>
</evidence>
<evidence type="ECO:0000256" key="2">
    <source>
        <dbReference type="ARBA" id="ARBA00012438"/>
    </source>
</evidence>
<evidence type="ECO:0000256" key="3">
    <source>
        <dbReference type="ARBA" id="ARBA00022553"/>
    </source>
</evidence>
<dbReference type="InterPro" id="IPR050351">
    <property type="entry name" value="BphY/WalK/GraS-like"/>
</dbReference>
<dbReference type="SUPFAM" id="SSF47384">
    <property type="entry name" value="Homodimeric domain of signal transducing histidine kinase"/>
    <property type="match status" value="1"/>
</dbReference>
<comment type="catalytic activity">
    <reaction evidence="1">
        <text>ATP + protein L-histidine = ADP + protein N-phospho-L-histidine.</text>
        <dbReference type="EC" id="2.7.13.3"/>
    </reaction>
</comment>
<dbReference type="PANTHER" id="PTHR45453:SF1">
    <property type="entry name" value="PHOSPHATE REGULON SENSOR PROTEIN PHOR"/>
    <property type="match status" value="1"/>
</dbReference>
<evidence type="ECO:0000259" key="8">
    <source>
        <dbReference type="PROSITE" id="PS50109"/>
    </source>
</evidence>
<gene>
    <name evidence="9" type="ORF">SAMN05421818_11632</name>
</gene>
<feature type="transmembrane region" description="Helical" evidence="7">
    <location>
        <begin position="40"/>
        <end position="61"/>
    </location>
</feature>
<dbReference type="InterPro" id="IPR036097">
    <property type="entry name" value="HisK_dim/P_sf"/>
</dbReference>
<feature type="transmembrane region" description="Helical" evidence="7">
    <location>
        <begin position="12"/>
        <end position="34"/>
    </location>
</feature>
<keyword evidence="4" id="KW-0808">Transferase</keyword>
<dbReference type="Pfam" id="PF00512">
    <property type="entry name" value="HisKA"/>
    <property type="match status" value="1"/>
</dbReference>
<dbReference type="RefSeq" id="WP_090409483.1">
    <property type="nucleotide sequence ID" value="NZ_FNDQ01000016.1"/>
</dbReference>
<dbReference type="AlphaFoldDB" id="A0A1G8FEP7"/>
<accession>A0A1G8FEP7</accession>
<dbReference type="Proteomes" id="UP000243588">
    <property type="component" value="Unassembled WGS sequence"/>
</dbReference>
<dbReference type="SMART" id="SM00387">
    <property type="entry name" value="HATPase_c"/>
    <property type="match status" value="1"/>
</dbReference>
<dbReference type="PANTHER" id="PTHR45453">
    <property type="entry name" value="PHOSPHATE REGULON SENSOR PROTEIN PHOR"/>
    <property type="match status" value="1"/>
</dbReference>
<organism evidence="9 10">
    <name type="scientific">Myroides phaeus</name>
    <dbReference type="NCBI Taxonomy" id="702745"/>
    <lineage>
        <taxon>Bacteria</taxon>
        <taxon>Pseudomonadati</taxon>
        <taxon>Bacteroidota</taxon>
        <taxon>Flavobacteriia</taxon>
        <taxon>Flavobacteriales</taxon>
        <taxon>Flavobacteriaceae</taxon>
        <taxon>Myroides</taxon>
    </lineage>
</organism>
<dbReference type="Gene3D" id="3.30.565.10">
    <property type="entry name" value="Histidine kinase-like ATPase, C-terminal domain"/>
    <property type="match status" value="1"/>
</dbReference>
<dbReference type="GO" id="GO:0004721">
    <property type="term" value="F:phosphoprotein phosphatase activity"/>
    <property type="evidence" value="ECO:0007669"/>
    <property type="project" value="TreeGrafter"/>
</dbReference>
<dbReference type="InterPro" id="IPR036890">
    <property type="entry name" value="HATPase_C_sf"/>
</dbReference>
<dbReference type="FunFam" id="3.30.565.10:FF:000006">
    <property type="entry name" value="Sensor histidine kinase WalK"/>
    <property type="match status" value="1"/>
</dbReference>
<dbReference type="EC" id="2.7.13.3" evidence="2"/>
<keyword evidence="7" id="KW-0812">Transmembrane</keyword>
<protein>
    <recommendedName>
        <fullName evidence="2">histidine kinase</fullName>
        <ecNumber evidence="2">2.7.13.3</ecNumber>
    </recommendedName>
</protein>
<dbReference type="CDD" id="cd00082">
    <property type="entry name" value="HisKA"/>
    <property type="match status" value="1"/>
</dbReference>
<sequence>MAVKFKNSYKFAIKSSSVITLISFIVLFPFTFYFLEISLWYLLLYSVFLYTISFFILQYRVEYFIYRRIKKIYDNVSLLEHSELRPRSVTTDIKTLTEEIEKFALNKKIEVESLEVREEYRREFLGNISHELKTPLFTIQSYLDTLIDGAIDDLEVRDNYLERTSLSVERLIYIVQDLDMITKLETGRLHLNLTTFDIVETIQNAFNFLEYKAQKRNISLIFDMNYDKPIYVVGDKERIGQVVTNLIDNSIKYGKEKGTTEVSIEDLVKNKLIVRVTDNGTGIKKENISRLFERFYRIDKSGSRTVGGSGLGLSIVKHIVEAHDEHIYVESSYGYGSEFSFTLEKALTSKLEK</sequence>
<dbReference type="SMART" id="SM00388">
    <property type="entry name" value="HisKA"/>
    <property type="match status" value="1"/>
</dbReference>
<dbReference type="Pfam" id="PF02518">
    <property type="entry name" value="HATPase_c"/>
    <property type="match status" value="1"/>
</dbReference>
<evidence type="ECO:0000256" key="6">
    <source>
        <dbReference type="ARBA" id="ARBA00023012"/>
    </source>
</evidence>
<dbReference type="InterPro" id="IPR004358">
    <property type="entry name" value="Sig_transdc_His_kin-like_C"/>
</dbReference>
<dbReference type="PROSITE" id="PS50109">
    <property type="entry name" value="HIS_KIN"/>
    <property type="match status" value="1"/>
</dbReference>
<keyword evidence="5 9" id="KW-0418">Kinase</keyword>
<dbReference type="GO" id="GO:0000155">
    <property type="term" value="F:phosphorelay sensor kinase activity"/>
    <property type="evidence" value="ECO:0007669"/>
    <property type="project" value="InterPro"/>
</dbReference>